<dbReference type="AlphaFoldDB" id="A0A6P4Y616"/>
<feature type="region of interest" description="Disordered" evidence="7">
    <location>
        <begin position="75"/>
        <end position="98"/>
    </location>
</feature>
<keyword evidence="5" id="KW-1015">Disulfide bond</keyword>
<dbReference type="InterPro" id="IPR000460">
    <property type="entry name" value="Nlgn"/>
</dbReference>
<evidence type="ECO:0000313" key="9">
    <source>
        <dbReference type="Proteomes" id="UP000515135"/>
    </source>
</evidence>
<evidence type="ECO:0000256" key="3">
    <source>
        <dbReference type="ARBA" id="ARBA00022475"/>
    </source>
</evidence>
<keyword evidence="8" id="KW-1133">Transmembrane helix</keyword>
<proteinExistence type="inferred from homology"/>
<evidence type="ECO:0000256" key="1">
    <source>
        <dbReference type="ARBA" id="ARBA00004236"/>
    </source>
</evidence>
<feature type="transmembrane region" description="Helical" evidence="8">
    <location>
        <begin position="124"/>
        <end position="147"/>
    </location>
</feature>
<comment type="similarity">
    <text evidence="2">Belongs to the type-B carboxylesterase/lipase family.</text>
</comment>
<dbReference type="GeneID" id="109465100"/>
<dbReference type="OrthoDB" id="8847194at2759"/>
<name>A0A6P4Y616_BRABE</name>
<dbReference type="PANTHER" id="PTHR43903">
    <property type="entry name" value="NEUROLIGIN"/>
    <property type="match status" value="1"/>
</dbReference>
<keyword evidence="4 8" id="KW-0472">Membrane</keyword>
<comment type="subcellular location">
    <subcellularLocation>
        <location evidence="1">Cell membrane</location>
    </subcellularLocation>
</comment>
<dbReference type="Proteomes" id="UP000515135">
    <property type="component" value="Unplaced"/>
</dbReference>
<evidence type="ECO:0000256" key="5">
    <source>
        <dbReference type="ARBA" id="ARBA00023157"/>
    </source>
</evidence>
<evidence type="ECO:0000256" key="6">
    <source>
        <dbReference type="ARBA" id="ARBA00023180"/>
    </source>
</evidence>
<feature type="region of interest" description="Disordered" evidence="7">
    <location>
        <begin position="230"/>
        <end position="259"/>
    </location>
</feature>
<evidence type="ECO:0000256" key="7">
    <source>
        <dbReference type="SAM" id="MobiDB-lite"/>
    </source>
</evidence>
<dbReference type="Gene3D" id="3.40.50.1820">
    <property type="entry name" value="alpha/beta hydrolase"/>
    <property type="match status" value="1"/>
</dbReference>
<organism evidence="9 10">
    <name type="scientific">Branchiostoma belcheri</name>
    <name type="common">Amphioxus</name>
    <dbReference type="NCBI Taxonomy" id="7741"/>
    <lineage>
        <taxon>Eukaryota</taxon>
        <taxon>Metazoa</taxon>
        <taxon>Chordata</taxon>
        <taxon>Cephalochordata</taxon>
        <taxon>Leptocardii</taxon>
        <taxon>Amphioxiformes</taxon>
        <taxon>Branchiostomatidae</taxon>
        <taxon>Branchiostoma</taxon>
    </lineage>
</organism>
<keyword evidence="6" id="KW-0325">Glycoprotein</keyword>
<sequence length="259" mass="28921">MRNPNKHKKQETAFLHQKTNRFEGLTWRRYQRGSHYFAIGMKPKDDRSHYRAAKVAFWMEWLPRISEPRNSTGGIPGGEGSSFGPFSCPTGESVDSRDEWKPRKVPYDIFSKNKPTKKPHSRELSITISVGITLLVVNVVVFSMCYYRRDKMKLSAEDKHTMTLLNGRNRSPPAVEVVEVGSTDGACPTSDAVPSKLCDAVPSKLCDAVPSGLCDAVPSKLCDSRVSRRSQDSGIKSPINSTDSIDIDTPRKKSLCLED</sequence>
<dbReference type="InterPro" id="IPR029058">
    <property type="entry name" value="AB_hydrolase_fold"/>
</dbReference>
<keyword evidence="8" id="KW-0812">Transmembrane</keyword>
<evidence type="ECO:0000256" key="4">
    <source>
        <dbReference type="ARBA" id="ARBA00023136"/>
    </source>
</evidence>
<keyword evidence="3" id="KW-1003">Cell membrane</keyword>
<gene>
    <name evidence="10" type="primary">LOC109465100</name>
</gene>
<dbReference type="PRINTS" id="PR01090">
    <property type="entry name" value="NEUROLIGIN"/>
</dbReference>
<reference evidence="10" key="1">
    <citation type="submission" date="2025-08" db="UniProtKB">
        <authorList>
            <consortium name="RefSeq"/>
        </authorList>
    </citation>
    <scope>IDENTIFICATION</scope>
    <source>
        <tissue evidence="10">Gonad</tissue>
    </source>
</reference>
<accession>A0A6P4Y616</accession>
<evidence type="ECO:0000256" key="8">
    <source>
        <dbReference type="SAM" id="Phobius"/>
    </source>
</evidence>
<keyword evidence="9" id="KW-1185">Reference proteome</keyword>
<feature type="compositionally biased region" description="Polar residues" evidence="7">
    <location>
        <begin position="232"/>
        <end position="244"/>
    </location>
</feature>
<evidence type="ECO:0000313" key="10">
    <source>
        <dbReference type="RefSeq" id="XP_019617799.1"/>
    </source>
</evidence>
<dbReference type="RefSeq" id="XP_019617799.1">
    <property type="nucleotide sequence ID" value="XM_019762240.1"/>
</dbReference>
<dbReference type="GO" id="GO:0042043">
    <property type="term" value="F:neurexin family protein binding"/>
    <property type="evidence" value="ECO:0007669"/>
    <property type="project" value="InterPro"/>
</dbReference>
<evidence type="ECO:0000256" key="2">
    <source>
        <dbReference type="ARBA" id="ARBA00005964"/>
    </source>
</evidence>
<dbReference type="InterPro" id="IPR051093">
    <property type="entry name" value="Neuroligin/BSAL"/>
</dbReference>
<protein>
    <submittedName>
        <fullName evidence="10">Neuroligin-4, Y-linked-like</fullName>
    </submittedName>
</protein>
<dbReference type="GO" id="GO:0005886">
    <property type="term" value="C:plasma membrane"/>
    <property type="evidence" value="ECO:0007669"/>
    <property type="project" value="UniProtKB-SubCell"/>
</dbReference>
<dbReference type="KEGG" id="bbel:109465100"/>